<feature type="compositionally biased region" description="Basic and acidic residues" evidence="1">
    <location>
        <begin position="209"/>
        <end position="228"/>
    </location>
</feature>
<proteinExistence type="predicted"/>
<feature type="compositionally biased region" description="Acidic residues" evidence="1">
    <location>
        <begin position="13"/>
        <end position="27"/>
    </location>
</feature>
<feature type="compositionally biased region" description="Basic and acidic residues" evidence="1">
    <location>
        <begin position="105"/>
        <end position="124"/>
    </location>
</feature>
<dbReference type="Proteomes" id="UP000276568">
    <property type="component" value="Unassembled WGS sequence"/>
</dbReference>
<accession>A0A3N0I609</accession>
<keyword evidence="3" id="KW-1185">Reference proteome</keyword>
<sequence length="228" mass="26029">MPKFKNLMKSIFDEDIDVDQEEMEEEKEEPKKVEEPAPQPMVVKPEAPAEPKKPVEPQPVQQPNPISLADVVLDPVPEKKATQFGSLDIQKVQKKDTSPTYKKPYHFDRSKLNQDAKPVRKKQPEYNYQSIMSPIFGNTSDDKKDYDKIHNAVELEKPVVSSALEQVISPMFGQDIPSYRKENEIPRKDPDTVGQKVNDATEAIALDDILEKTDEEKPKQEKLFASKN</sequence>
<feature type="region of interest" description="Disordered" evidence="1">
    <location>
        <begin position="82"/>
        <end position="142"/>
    </location>
</feature>
<protein>
    <submittedName>
        <fullName evidence="2">Uncharacterized protein</fullName>
    </submittedName>
</protein>
<evidence type="ECO:0000313" key="3">
    <source>
        <dbReference type="Proteomes" id="UP000276568"/>
    </source>
</evidence>
<dbReference type="AlphaFoldDB" id="A0A3N0I609"/>
<dbReference type="RefSeq" id="WP_128519912.1">
    <property type="nucleotide sequence ID" value="NZ_JAQYEM010000011.1"/>
</dbReference>
<feature type="region of interest" description="Disordered" evidence="1">
    <location>
        <begin position="1"/>
        <end position="67"/>
    </location>
</feature>
<reference evidence="2 3" key="1">
    <citation type="submission" date="2018-11" db="EMBL/GenBank/DDBJ databases">
        <title>Clostridium sp. nov., a member of the family Erysipelotrichaceae isolated from pig faeces.</title>
        <authorList>
            <person name="Chang Y.-H."/>
        </authorList>
    </citation>
    <scope>NUCLEOTIDE SEQUENCE [LARGE SCALE GENOMIC DNA]</scope>
    <source>
        <strain evidence="2 3">YH-panp20</strain>
    </source>
</reference>
<name>A0A3N0I609_9FIRM</name>
<dbReference type="OrthoDB" id="1655811at2"/>
<evidence type="ECO:0000256" key="1">
    <source>
        <dbReference type="SAM" id="MobiDB-lite"/>
    </source>
</evidence>
<feature type="compositionally biased region" description="Polar residues" evidence="1">
    <location>
        <begin position="126"/>
        <end position="139"/>
    </location>
</feature>
<evidence type="ECO:0000313" key="2">
    <source>
        <dbReference type="EMBL" id="RNM31752.1"/>
    </source>
</evidence>
<comment type="caution">
    <text evidence="2">The sequence shown here is derived from an EMBL/GenBank/DDBJ whole genome shotgun (WGS) entry which is preliminary data.</text>
</comment>
<feature type="region of interest" description="Disordered" evidence="1">
    <location>
        <begin position="207"/>
        <end position="228"/>
    </location>
</feature>
<dbReference type="EMBL" id="RJQC01000001">
    <property type="protein sequence ID" value="RNM31752.1"/>
    <property type="molecule type" value="Genomic_DNA"/>
</dbReference>
<organism evidence="2 3">
    <name type="scientific">Absicoccus porci</name>
    <dbReference type="NCBI Taxonomy" id="2486576"/>
    <lineage>
        <taxon>Bacteria</taxon>
        <taxon>Bacillati</taxon>
        <taxon>Bacillota</taxon>
        <taxon>Erysipelotrichia</taxon>
        <taxon>Erysipelotrichales</taxon>
        <taxon>Erysipelotrichaceae</taxon>
        <taxon>Absicoccus</taxon>
    </lineage>
</organism>
<gene>
    <name evidence="2" type="ORF">EDX97_04145</name>
</gene>